<dbReference type="PIRSF" id="PIRSF021332">
    <property type="entry name" value="DUF1054"/>
    <property type="match status" value="1"/>
</dbReference>
<dbReference type="Gene3D" id="3.30.930.20">
    <property type="entry name" value="Protein of unknown function DUF1054"/>
    <property type="match status" value="1"/>
</dbReference>
<evidence type="ECO:0000313" key="3">
    <source>
        <dbReference type="Proteomes" id="UP001519343"/>
    </source>
</evidence>
<dbReference type="InterPro" id="IPR053707">
    <property type="entry name" value="UPF0637_domain_sf"/>
</dbReference>
<proteinExistence type="inferred from homology"/>
<reference evidence="2 3" key="1">
    <citation type="submission" date="2021-03" db="EMBL/GenBank/DDBJ databases">
        <title>Genomic Encyclopedia of Type Strains, Phase IV (KMG-IV): sequencing the most valuable type-strain genomes for metagenomic binning, comparative biology and taxonomic classification.</title>
        <authorList>
            <person name="Goeker M."/>
        </authorList>
    </citation>
    <scope>NUCLEOTIDE SEQUENCE [LARGE SCALE GENOMIC DNA]</scope>
    <source>
        <strain evidence="2 3">DSM 24738</strain>
    </source>
</reference>
<name>A0ABS4GK37_9BACL</name>
<evidence type="ECO:0000313" key="2">
    <source>
        <dbReference type="EMBL" id="MBP1930628.1"/>
    </source>
</evidence>
<dbReference type="Pfam" id="PF06335">
    <property type="entry name" value="DUF1054"/>
    <property type="match status" value="1"/>
</dbReference>
<gene>
    <name evidence="2" type="ORF">J2Z37_000615</name>
</gene>
<dbReference type="RefSeq" id="WP_209808706.1">
    <property type="nucleotide sequence ID" value="NZ_JAGGKT010000001.1"/>
</dbReference>
<dbReference type="EMBL" id="JAGGKT010000001">
    <property type="protein sequence ID" value="MBP1930628.1"/>
    <property type="molecule type" value="Genomic_DNA"/>
</dbReference>
<dbReference type="HAMAP" id="MF_01851">
    <property type="entry name" value="UPF0637"/>
    <property type="match status" value="1"/>
</dbReference>
<keyword evidence="3" id="KW-1185">Reference proteome</keyword>
<comment type="caution">
    <text evidence="2">The sequence shown here is derived from an EMBL/GenBank/DDBJ whole genome shotgun (WGS) entry which is preliminary data.</text>
</comment>
<evidence type="ECO:0000256" key="1">
    <source>
        <dbReference type="HAMAP-Rule" id="MF_01851"/>
    </source>
</evidence>
<dbReference type="Proteomes" id="UP001519343">
    <property type="component" value="Unassembled WGS sequence"/>
</dbReference>
<organism evidence="2 3">
    <name type="scientific">Ammoniphilus resinae</name>
    <dbReference type="NCBI Taxonomy" id="861532"/>
    <lineage>
        <taxon>Bacteria</taxon>
        <taxon>Bacillati</taxon>
        <taxon>Bacillota</taxon>
        <taxon>Bacilli</taxon>
        <taxon>Bacillales</taxon>
        <taxon>Paenibacillaceae</taxon>
        <taxon>Aneurinibacillus group</taxon>
        <taxon>Ammoniphilus</taxon>
    </lineage>
</organism>
<protein>
    <recommendedName>
        <fullName evidence="1">UPF0637 protein J2Z37_000615</fullName>
    </recommendedName>
</protein>
<comment type="similarity">
    <text evidence="1">Belongs to the UPF0637 family.</text>
</comment>
<sequence length="209" mass="24469">MEFEGFSTKDFDVFEIAGLDERMEALKERIRPKFEQLGQHFTPILSVKTGQEMFYHVAKHARRTVNPPKDTWIAWSDNKRGYKMVPHFQVGLWPTHLFVWFAVIYEAPSKGVLGTKFAENVQEIKRMIPEDFVWSFDHMKPESYPNHLLSEEDLLHAFVNLTNKKKSEILCGITIDREDPILKSPSDLLEKIENTFHTVLPLYTMDIEI</sequence>
<dbReference type="SUPFAM" id="SSF142913">
    <property type="entry name" value="YktB/PF0168-like"/>
    <property type="match status" value="1"/>
</dbReference>
<accession>A0ABS4GK37</accession>
<dbReference type="InterPro" id="IPR009403">
    <property type="entry name" value="UPF0637"/>
</dbReference>